<comment type="caution">
    <text evidence="1">The sequence shown here is derived from an EMBL/GenBank/DDBJ whole genome shotgun (WGS) entry which is preliminary data.</text>
</comment>
<evidence type="ECO:0000313" key="1">
    <source>
        <dbReference type="EMBL" id="RIX33570.1"/>
    </source>
</evidence>
<proteinExistence type="predicted"/>
<protein>
    <submittedName>
        <fullName evidence="1">Aldose epimerase</fullName>
    </submittedName>
</protein>
<dbReference type="Gene3D" id="2.70.98.10">
    <property type="match status" value="1"/>
</dbReference>
<dbReference type="GO" id="GO:0016853">
    <property type="term" value="F:isomerase activity"/>
    <property type="evidence" value="ECO:0007669"/>
    <property type="project" value="InterPro"/>
</dbReference>
<dbReference type="AlphaFoldDB" id="A0A418Q4Z2"/>
<dbReference type="InterPro" id="IPR037480">
    <property type="entry name" value="YihR-like"/>
</dbReference>
<dbReference type="SUPFAM" id="SSF74650">
    <property type="entry name" value="Galactose mutarotase-like"/>
    <property type="match status" value="1"/>
</dbReference>
<dbReference type="InterPro" id="IPR008183">
    <property type="entry name" value="Aldose_1/G6P_1-epimerase"/>
</dbReference>
<dbReference type="Pfam" id="PF01263">
    <property type="entry name" value="Aldose_epim"/>
    <property type="match status" value="1"/>
</dbReference>
<gene>
    <name evidence="1" type="ORF">D3M95_10065</name>
</gene>
<organism evidence="1 2">
    <name type="scientific">Corynebacterium falsenii</name>
    <dbReference type="NCBI Taxonomy" id="108486"/>
    <lineage>
        <taxon>Bacteria</taxon>
        <taxon>Bacillati</taxon>
        <taxon>Actinomycetota</taxon>
        <taxon>Actinomycetes</taxon>
        <taxon>Mycobacteriales</taxon>
        <taxon>Corynebacteriaceae</taxon>
        <taxon>Corynebacterium</taxon>
    </lineage>
</organism>
<dbReference type="InterPro" id="IPR011013">
    <property type="entry name" value="Gal_mutarotase_sf_dom"/>
</dbReference>
<dbReference type="OrthoDB" id="4739604at2"/>
<dbReference type="CDD" id="cd09022">
    <property type="entry name" value="Aldose_epim_Ec_YihR"/>
    <property type="match status" value="1"/>
</dbReference>
<dbReference type="Proteomes" id="UP000285278">
    <property type="component" value="Unassembled WGS sequence"/>
</dbReference>
<sequence>MTSPTSTPRTHNHPFIDLAAGDYRASISAFGGGLHTLDYAGQPLTPGYPHGQYPPLSAGIILAPWPNRTADGVFAHDGQIHRLQITEPGRATAIHGFVGSMVWDVTDRSDSAVTLEVASGMKEGWPWRLRMTVTWELDPSKGLTGTVTVRNEEEVSCPFGLGWHPYLSALGAPLDECTLHLPAHTNLPLDSVRNLPAGPEFPADRVLPNLERGQHMAGIWLDHCFGGVPEGGSEVELINSEGDGVRLWADEMFDWYQVFTADPARREGYPDVGRALAVEPMTCPPDALRSGRHLIRLEGGDQETFSFGLAVTMKG</sequence>
<dbReference type="EMBL" id="QXJK01000014">
    <property type="protein sequence ID" value="RIX33570.1"/>
    <property type="molecule type" value="Genomic_DNA"/>
</dbReference>
<evidence type="ECO:0000313" key="2">
    <source>
        <dbReference type="Proteomes" id="UP000285278"/>
    </source>
</evidence>
<accession>A0A418Q4Z2</accession>
<dbReference type="GO" id="GO:0005975">
    <property type="term" value="P:carbohydrate metabolic process"/>
    <property type="evidence" value="ECO:0007669"/>
    <property type="project" value="InterPro"/>
</dbReference>
<keyword evidence="2" id="KW-1185">Reference proteome</keyword>
<dbReference type="GO" id="GO:0030246">
    <property type="term" value="F:carbohydrate binding"/>
    <property type="evidence" value="ECO:0007669"/>
    <property type="project" value="InterPro"/>
</dbReference>
<name>A0A418Q4Z2_9CORY</name>
<dbReference type="InterPro" id="IPR014718">
    <property type="entry name" value="GH-type_carb-bd"/>
</dbReference>
<reference evidence="1 2" key="1">
    <citation type="submission" date="2018-09" db="EMBL/GenBank/DDBJ databases">
        <title>Optimization and identification of Corynebacterium falsenii FN1-14 from fish paste.</title>
        <authorList>
            <person name="Daroonpunt R."/>
            <person name="Tanasupawat S."/>
        </authorList>
    </citation>
    <scope>NUCLEOTIDE SEQUENCE [LARGE SCALE GENOMIC DNA]</scope>
    <source>
        <strain evidence="1 2">FN1-14</strain>
    </source>
</reference>
<dbReference type="STRING" id="1451189.CFAL_01765"/>
<dbReference type="RefSeq" id="WP_119665234.1">
    <property type="nucleotide sequence ID" value="NZ_JAQPSN010000005.1"/>
</dbReference>